<evidence type="ECO:0000313" key="2">
    <source>
        <dbReference type="Proteomes" id="UP000228934"/>
    </source>
</evidence>
<evidence type="ECO:0000313" key="1">
    <source>
        <dbReference type="EMBL" id="PIN99503.1"/>
    </source>
</evidence>
<protein>
    <submittedName>
        <fullName evidence="1">Uncharacterized protein</fullName>
    </submittedName>
</protein>
<proteinExistence type="predicted"/>
<reference evidence="2" key="1">
    <citation type="journal article" date="2017" name="Nat. Commun.">
        <title>The North American bullfrog draft genome provides insight into hormonal regulation of long noncoding RNA.</title>
        <authorList>
            <person name="Hammond S.A."/>
            <person name="Warren R.L."/>
            <person name="Vandervalk B.P."/>
            <person name="Kucuk E."/>
            <person name="Khan H."/>
            <person name="Gibb E.A."/>
            <person name="Pandoh P."/>
            <person name="Kirk H."/>
            <person name="Zhao Y."/>
            <person name="Jones M."/>
            <person name="Mungall A.J."/>
            <person name="Coope R."/>
            <person name="Pleasance S."/>
            <person name="Moore R.A."/>
            <person name="Holt R.A."/>
            <person name="Round J.M."/>
            <person name="Ohora S."/>
            <person name="Walle B.V."/>
            <person name="Veldhoen N."/>
            <person name="Helbing C.C."/>
            <person name="Birol I."/>
        </authorList>
    </citation>
    <scope>NUCLEOTIDE SEQUENCE [LARGE SCALE GENOMIC DNA]</scope>
</reference>
<gene>
    <name evidence="1" type="ORF">AB205_0137720</name>
</gene>
<dbReference type="EMBL" id="KV922466">
    <property type="protein sequence ID" value="PIN99503.1"/>
    <property type="molecule type" value="Genomic_DNA"/>
</dbReference>
<accession>A0A2G9P826</accession>
<dbReference type="Proteomes" id="UP000228934">
    <property type="component" value="Unassembled WGS sequence"/>
</dbReference>
<dbReference type="OrthoDB" id="5839451at2759"/>
<organism evidence="1 2">
    <name type="scientific">Aquarana catesbeiana</name>
    <name type="common">American bullfrog</name>
    <name type="synonym">Rana catesbeiana</name>
    <dbReference type="NCBI Taxonomy" id="8400"/>
    <lineage>
        <taxon>Eukaryota</taxon>
        <taxon>Metazoa</taxon>
        <taxon>Chordata</taxon>
        <taxon>Craniata</taxon>
        <taxon>Vertebrata</taxon>
        <taxon>Euteleostomi</taxon>
        <taxon>Amphibia</taxon>
        <taxon>Batrachia</taxon>
        <taxon>Anura</taxon>
        <taxon>Neobatrachia</taxon>
        <taxon>Ranoidea</taxon>
        <taxon>Ranidae</taxon>
        <taxon>Aquarana</taxon>
    </lineage>
</organism>
<dbReference type="AlphaFoldDB" id="A0A2G9P826"/>
<name>A0A2G9P826_AQUCT</name>
<keyword evidence="2" id="KW-1185">Reference proteome</keyword>
<sequence>MIDCDLPSLLLFLVMYNTVQPVCKFPCHINLVGLSEEFYNLALLNFFWYANEIISCTLVIFFSDLPVLTERGTPTWNSFGFNQRIVEGSYGLVPMSYTEMSNHLTCLSSYLCELQDTSFLCNGDEERGRHLQFNS</sequence>